<protein>
    <submittedName>
        <fullName evidence="10">Germination protein, Ger(X)C family</fullName>
    </submittedName>
</protein>
<evidence type="ECO:0000313" key="11">
    <source>
        <dbReference type="Proteomes" id="UP000182589"/>
    </source>
</evidence>
<dbReference type="Proteomes" id="UP000182589">
    <property type="component" value="Unassembled WGS sequence"/>
</dbReference>
<evidence type="ECO:0000256" key="2">
    <source>
        <dbReference type="ARBA" id="ARBA00007886"/>
    </source>
</evidence>
<gene>
    <name evidence="10" type="ORF">SAMN04489725_10992</name>
</gene>
<feature type="domain" description="Spore germination protein N-terminal" evidence="9">
    <location>
        <begin position="54"/>
        <end position="230"/>
    </location>
</feature>
<dbReference type="GO" id="GO:0009847">
    <property type="term" value="P:spore germination"/>
    <property type="evidence" value="ECO:0007669"/>
    <property type="project" value="InterPro"/>
</dbReference>
<dbReference type="GO" id="GO:0016020">
    <property type="term" value="C:membrane"/>
    <property type="evidence" value="ECO:0007669"/>
    <property type="project" value="UniProtKB-SubCell"/>
</dbReference>
<keyword evidence="7" id="KW-0449">Lipoprotein</keyword>
<dbReference type="EMBL" id="FNOJ01000009">
    <property type="protein sequence ID" value="SDW61811.1"/>
    <property type="molecule type" value="Genomic_DNA"/>
</dbReference>
<dbReference type="InterPro" id="IPR038501">
    <property type="entry name" value="Spore_GerAC_C_sf"/>
</dbReference>
<keyword evidence="11" id="KW-1185">Reference proteome</keyword>
<dbReference type="PANTHER" id="PTHR35789:SF1">
    <property type="entry name" value="SPORE GERMINATION PROTEIN B3"/>
    <property type="match status" value="1"/>
</dbReference>
<dbReference type="InterPro" id="IPR046953">
    <property type="entry name" value="Spore_GerAC-like_C"/>
</dbReference>
<organism evidence="10 11">
    <name type="scientific">Alicyclobacillus hesperidum</name>
    <dbReference type="NCBI Taxonomy" id="89784"/>
    <lineage>
        <taxon>Bacteria</taxon>
        <taxon>Bacillati</taxon>
        <taxon>Bacillota</taxon>
        <taxon>Bacilli</taxon>
        <taxon>Bacillales</taxon>
        <taxon>Alicyclobacillaceae</taxon>
        <taxon>Alicyclobacillus</taxon>
    </lineage>
</organism>
<dbReference type="Pfam" id="PF25198">
    <property type="entry name" value="Spore_GerAC_N"/>
    <property type="match status" value="1"/>
</dbReference>
<keyword evidence="3" id="KW-0309">Germination</keyword>
<feature type="domain" description="Spore germination GerAC-like C-terminal" evidence="8">
    <location>
        <begin position="265"/>
        <end position="431"/>
    </location>
</feature>
<comment type="subcellular location">
    <subcellularLocation>
        <location evidence="1">Membrane</location>
        <topology evidence="1">Lipid-anchor</topology>
    </subcellularLocation>
</comment>
<evidence type="ECO:0000259" key="8">
    <source>
        <dbReference type="Pfam" id="PF05504"/>
    </source>
</evidence>
<dbReference type="PANTHER" id="PTHR35789">
    <property type="entry name" value="SPORE GERMINATION PROTEIN B3"/>
    <property type="match status" value="1"/>
</dbReference>
<evidence type="ECO:0000256" key="1">
    <source>
        <dbReference type="ARBA" id="ARBA00004635"/>
    </source>
</evidence>
<accession>A0A1H2V0H0</accession>
<dbReference type="Gene3D" id="3.30.300.210">
    <property type="entry name" value="Nutrient germinant receptor protein C, domain 3"/>
    <property type="match status" value="1"/>
</dbReference>
<name>A0A1H2V0H0_9BACL</name>
<evidence type="ECO:0000256" key="7">
    <source>
        <dbReference type="ARBA" id="ARBA00023288"/>
    </source>
</evidence>
<dbReference type="InterPro" id="IPR057336">
    <property type="entry name" value="GerAC_N"/>
</dbReference>
<dbReference type="Pfam" id="PF05504">
    <property type="entry name" value="Spore_GerAC"/>
    <property type="match status" value="1"/>
</dbReference>
<evidence type="ECO:0000313" key="10">
    <source>
        <dbReference type="EMBL" id="SDW61811.1"/>
    </source>
</evidence>
<sequence>MLVGMPEEIQSHPIVGMVTDMRLMSWLHKWPRLTKWAAVGWICGVPMFVGGCYDRQELEQQAFVSVLGVDAAPGNLIDCTFRIAQPINPSGGDSKGGMEPLAGKEPVTVRARSISEAMVIAGGSIERTVTFSHLSLIVFGSDLAKKGIQPYIEPLTRYREFRRTVPVSVAVGQAKDVIDAFQPMLDTAITRIADGVALVSQRTGVAPVCRIQNLIDGMENPHEDAIAPLYSLNQYVKGSSLPDKPGLSYEAGTVERLGGNPVDWMGAAVFRGDKLVDTLTGEDCIYLRLLQGGVHHATLNLSDPEDPSRDIGLELHKERPAEYRVSLTNPVKITASVPMDVDVINISSSRNYVDPTARAHLEKELDQQVSTRMQSLLKRLLVADQTDVVPVSKAIRGQFSTYQQFAAFPWEERLQNARINVRADIHVRRFGVQTEPVQQRA</sequence>
<dbReference type="STRING" id="89784.SAMN04489725_10992"/>
<keyword evidence="5" id="KW-0472">Membrane</keyword>
<evidence type="ECO:0000256" key="5">
    <source>
        <dbReference type="ARBA" id="ARBA00023136"/>
    </source>
</evidence>
<evidence type="ECO:0000256" key="6">
    <source>
        <dbReference type="ARBA" id="ARBA00023139"/>
    </source>
</evidence>
<proteinExistence type="inferred from homology"/>
<dbReference type="AlphaFoldDB" id="A0A1H2V0H0"/>
<evidence type="ECO:0000256" key="3">
    <source>
        <dbReference type="ARBA" id="ARBA00022544"/>
    </source>
</evidence>
<dbReference type="InterPro" id="IPR008844">
    <property type="entry name" value="Spore_GerAC-like"/>
</dbReference>
<comment type="similarity">
    <text evidence="2">Belongs to the GerABKC lipoprotein family.</text>
</comment>
<evidence type="ECO:0000256" key="4">
    <source>
        <dbReference type="ARBA" id="ARBA00022729"/>
    </source>
</evidence>
<reference evidence="11" key="1">
    <citation type="submission" date="2016-10" db="EMBL/GenBank/DDBJ databases">
        <authorList>
            <person name="Varghese N."/>
        </authorList>
    </citation>
    <scope>NUCLEOTIDE SEQUENCE [LARGE SCALE GENOMIC DNA]</scope>
    <source>
        <strain evidence="11">DSM 12489</strain>
    </source>
</reference>
<keyword evidence="6" id="KW-0564">Palmitate</keyword>
<dbReference type="NCBIfam" id="TIGR02887">
    <property type="entry name" value="spore_ger_x_C"/>
    <property type="match status" value="1"/>
</dbReference>
<keyword evidence="4" id="KW-0732">Signal</keyword>
<evidence type="ECO:0000259" key="9">
    <source>
        <dbReference type="Pfam" id="PF25198"/>
    </source>
</evidence>